<dbReference type="Gene3D" id="2.40.128.20">
    <property type="match status" value="1"/>
</dbReference>
<dbReference type="Proteomes" id="UP001214576">
    <property type="component" value="Unassembled WGS sequence"/>
</dbReference>
<evidence type="ECO:0000313" key="1">
    <source>
        <dbReference type="EMBL" id="KAI4539678.1"/>
    </source>
</evidence>
<gene>
    <name evidence="1" type="ORF">MG293_010073</name>
</gene>
<proteinExistence type="predicted"/>
<name>A0AAD4U560_OVIAM</name>
<dbReference type="SUPFAM" id="SSF50814">
    <property type="entry name" value="Lipocalins"/>
    <property type="match status" value="1"/>
</dbReference>
<organism evidence="1 2">
    <name type="scientific">Ovis ammon polii</name>
    <dbReference type="NCBI Taxonomy" id="230172"/>
    <lineage>
        <taxon>Eukaryota</taxon>
        <taxon>Metazoa</taxon>
        <taxon>Chordata</taxon>
        <taxon>Craniata</taxon>
        <taxon>Vertebrata</taxon>
        <taxon>Euteleostomi</taxon>
        <taxon>Mammalia</taxon>
        <taxon>Eutheria</taxon>
        <taxon>Laurasiatheria</taxon>
        <taxon>Artiodactyla</taxon>
        <taxon>Ruminantia</taxon>
        <taxon>Pecora</taxon>
        <taxon>Bovidae</taxon>
        <taxon>Caprinae</taxon>
        <taxon>Ovis</taxon>
    </lineage>
</organism>
<keyword evidence="2" id="KW-1185">Reference proteome</keyword>
<accession>A0AAD4U560</accession>
<dbReference type="InterPro" id="IPR012674">
    <property type="entry name" value="Calycin"/>
</dbReference>
<comment type="caution">
    <text evidence="1">The sequence shown here is derived from an EMBL/GenBank/DDBJ whole genome shotgun (WGS) entry which is preliminary data.</text>
</comment>
<dbReference type="AlphaFoldDB" id="A0AAD4U560"/>
<dbReference type="EMBL" id="JAKZEL010000010">
    <property type="protein sequence ID" value="KAI4539678.1"/>
    <property type="molecule type" value="Genomic_DNA"/>
</dbReference>
<feature type="non-terminal residue" evidence="1">
    <location>
        <position position="1"/>
    </location>
</feature>
<evidence type="ECO:0000313" key="2">
    <source>
        <dbReference type="Proteomes" id="UP001214576"/>
    </source>
</evidence>
<protein>
    <submittedName>
        <fullName evidence="1">Uncharacterized protein</fullName>
    </submittedName>
</protein>
<reference evidence="1" key="1">
    <citation type="submission" date="2022-03" db="EMBL/GenBank/DDBJ databases">
        <title>Genomic analyses of argali, domestic sheep and their hybrids provide insights into chromosomal evolution, heterosis and genetic basis of agronomic traits.</title>
        <authorList>
            <person name="Li M."/>
        </authorList>
    </citation>
    <scope>NUCLEOTIDE SEQUENCE</scope>
    <source>
        <strain evidence="1">CAU-MHL-2022a</strain>
        <tissue evidence="1">Skin</tissue>
    </source>
</reference>
<sequence length="195" mass="22343">SIVTLDGGSMIHVQKWLGKETTIKRKIVDGKMAVEKWNYADKEEDEVIISAGLQPYLKYIYRLGPGNENISYLKNKAEQNFLEYKTSEKELFGSMRLAYRDSDTDRYKIFFPIFSKELAQTKTTNYSKTMYIAYDVYFSDTYLMQDEPNLIFLIRISNLNPERSSARTKGTGASVQHGSKYGLAAPVTFSDLDGF</sequence>